<dbReference type="PROSITE" id="PS50052">
    <property type="entry name" value="GUANYLATE_KINASE_2"/>
    <property type="match status" value="1"/>
</dbReference>
<dbReference type="InterPro" id="IPR027417">
    <property type="entry name" value="P-loop_NTPase"/>
</dbReference>
<dbReference type="AlphaFoldDB" id="A0A381ZID7"/>
<dbReference type="GO" id="GO:0005525">
    <property type="term" value="F:GTP binding"/>
    <property type="evidence" value="ECO:0007669"/>
    <property type="project" value="UniProtKB-KW"/>
</dbReference>
<dbReference type="InterPro" id="IPR006073">
    <property type="entry name" value="GTP-bd"/>
</dbReference>
<reference evidence="10" key="1">
    <citation type="submission" date="2018-05" db="EMBL/GenBank/DDBJ databases">
        <authorList>
            <person name="Lanie J.A."/>
            <person name="Ng W.-L."/>
            <person name="Kazmierczak K.M."/>
            <person name="Andrzejewski T.M."/>
            <person name="Davidsen T.M."/>
            <person name="Wayne K.J."/>
            <person name="Tettelin H."/>
            <person name="Glass J.I."/>
            <person name="Rusch D."/>
            <person name="Podicherti R."/>
            <person name="Tsui H.-C.T."/>
            <person name="Winkler M.E."/>
        </authorList>
    </citation>
    <scope>NUCLEOTIDE SEQUENCE</scope>
</reference>
<dbReference type="InterPro" id="IPR031166">
    <property type="entry name" value="G_ENGA"/>
</dbReference>
<dbReference type="InterPro" id="IPR016484">
    <property type="entry name" value="GTPase_Der"/>
</dbReference>
<proteinExistence type="inferred from homology"/>
<dbReference type="FunFam" id="3.30.300.20:FF:000004">
    <property type="entry name" value="GTPase Der"/>
    <property type="match status" value="1"/>
</dbReference>
<evidence type="ECO:0000256" key="3">
    <source>
        <dbReference type="ARBA" id="ARBA00022517"/>
    </source>
</evidence>
<dbReference type="GO" id="GO:0043022">
    <property type="term" value="F:ribosome binding"/>
    <property type="evidence" value="ECO:0007669"/>
    <property type="project" value="TreeGrafter"/>
</dbReference>
<accession>A0A381ZID7</accession>
<dbReference type="FunFam" id="3.40.50.300:FF:000040">
    <property type="entry name" value="GTPase Der"/>
    <property type="match status" value="1"/>
</dbReference>
<evidence type="ECO:0000256" key="2">
    <source>
        <dbReference type="ARBA" id="ARBA00020953"/>
    </source>
</evidence>
<gene>
    <name evidence="10" type="ORF">METZ01_LOCUS141890</name>
</gene>
<dbReference type="HAMAP" id="MF_00195">
    <property type="entry name" value="GTPase_Der"/>
    <property type="match status" value="1"/>
</dbReference>
<organism evidence="10">
    <name type="scientific">marine metagenome</name>
    <dbReference type="NCBI Taxonomy" id="408172"/>
    <lineage>
        <taxon>unclassified sequences</taxon>
        <taxon>metagenomes</taxon>
        <taxon>ecological metagenomes</taxon>
    </lineage>
</organism>
<dbReference type="GO" id="GO:0042254">
    <property type="term" value="P:ribosome biogenesis"/>
    <property type="evidence" value="ECO:0007669"/>
    <property type="project" value="UniProtKB-KW"/>
</dbReference>
<dbReference type="PRINTS" id="PR00326">
    <property type="entry name" value="GTP1OBG"/>
</dbReference>
<dbReference type="Gene3D" id="3.40.50.300">
    <property type="entry name" value="P-loop containing nucleotide triphosphate hydrolases"/>
    <property type="match status" value="2"/>
</dbReference>
<comment type="similarity">
    <text evidence="1">Belongs to the TRAFAC class TrmE-Era-EngA-EngB-Septin-like GTPase superfamily. EngA (Der) GTPase family.</text>
</comment>
<dbReference type="NCBIfam" id="TIGR00231">
    <property type="entry name" value="small_GTP"/>
    <property type="match status" value="2"/>
</dbReference>
<evidence type="ECO:0000313" key="10">
    <source>
        <dbReference type="EMBL" id="SVA89036.1"/>
    </source>
</evidence>
<evidence type="ECO:0000256" key="1">
    <source>
        <dbReference type="ARBA" id="ARBA00008279"/>
    </source>
</evidence>
<sequence length="464" mass="52050">MKPIVAIVGRPNVGKSTFFNNLTSSRDALVVDRPGITRDRQYGVAHHNSNSFLIIDTGGIGEINHENKDIADLMTEQSMFAANESSVLVWIVDGRIGLTNVDEILAKNLRKLNKPIFLAINKLEGNLSSIELNDFYSLGLDSIWPISAKRGDGISKLLDALVGQLSCESKNKLEEENLIISILGKPNVGKSTLINKIIGEKRILTFDQPGTTRDSIKVPTKKNGKNYTFIDTAGVRRKSRVNDTVEKFSILKSFDAIESAKIVILVIDAIEGVTEQDSTLLGMIQDTGKSIIVAINKWDGLEKIEKDRIKSQLSRKFSFIDYVEYHYISALNGTGVNSLFKKIDAIVNSLDINFSTSRLTEILQKIISKHPPKIINGRRIKLRYMHLGDTSPIRFIIHGNQTKNVPDSYKRYLSKAITKELKLVGTPVLIEFKQSENPYKGKRNILTKRQINKRARLIKYSKKN</sequence>
<dbReference type="CDD" id="cd01895">
    <property type="entry name" value="EngA2"/>
    <property type="match status" value="1"/>
</dbReference>
<keyword evidence="3" id="KW-0690">Ribosome biogenesis</keyword>
<protein>
    <recommendedName>
        <fullName evidence="2">GTPase Der</fullName>
    </recommendedName>
    <alternativeName>
        <fullName evidence="7">GTP-binding protein EngA</fullName>
    </alternativeName>
</protein>
<dbReference type="SUPFAM" id="SSF52540">
    <property type="entry name" value="P-loop containing nucleoside triphosphate hydrolases"/>
    <property type="match status" value="2"/>
</dbReference>
<dbReference type="NCBIfam" id="TIGR03594">
    <property type="entry name" value="GTPase_EngA"/>
    <property type="match status" value="1"/>
</dbReference>
<keyword evidence="5" id="KW-0547">Nucleotide-binding</keyword>
<dbReference type="PROSITE" id="PS51712">
    <property type="entry name" value="G_ENGA"/>
    <property type="match status" value="1"/>
</dbReference>
<evidence type="ECO:0000259" key="9">
    <source>
        <dbReference type="PROSITE" id="PS51712"/>
    </source>
</evidence>
<dbReference type="InterPro" id="IPR032859">
    <property type="entry name" value="KH_dom-like"/>
</dbReference>
<evidence type="ECO:0000256" key="7">
    <source>
        <dbReference type="ARBA" id="ARBA00032345"/>
    </source>
</evidence>
<evidence type="ECO:0000256" key="5">
    <source>
        <dbReference type="ARBA" id="ARBA00022741"/>
    </source>
</evidence>
<evidence type="ECO:0000256" key="4">
    <source>
        <dbReference type="ARBA" id="ARBA00022737"/>
    </source>
</evidence>
<feature type="domain" description="EngA-type G" evidence="9">
    <location>
        <begin position="178"/>
        <end position="351"/>
    </location>
</feature>
<dbReference type="EMBL" id="UINC01021458">
    <property type="protein sequence ID" value="SVA89036.1"/>
    <property type="molecule type" value="Genomic_DNA"/>
</dbReference>
<evidence type="ECO:0000256" key="6">
    <source>
        <dbReference type="ARBA" id="ARBA00023134"/>
    </source>
</evidence>
<dbReference type="InterPro" id="IPR008144">
    <property type="entry name" value="Guanylate_kin-like_dom"/>
</dbReference>
<evidence type="ECO:0000259" key="8">
    <source>
        <dbReference type="PROSITE" id="PS50052"/>
    </source>
</evidence>
<dbReference type="Gene3D" id="3.30.300.20">
    <property type="match status" value="1"/>
</dbReference>
<dbReference type="PANTHER" id="PTHR43834:SF6">
    <property type="entry name" value="GTPASE DER"/>
    <property type="match status" value="1"/>
</dbReference>
<dbReference type="InterPro" id="IPR015946">
    <property type="entry name" value="KH_dom-like_a/b"/>
</dbReference>
<dbReference type="Pfam" id="PF14714">
    <property type="entry name" value="KH_dom-like"/>
    <property type="match status" value="1"/>
</dbReference>
<dbReference type="CDD" id="cd01894">
    <property type="entry name" value="EngA1"/>
    <property type="match status" value="1"/>
</dbReference>
<dbReference type="PANTHER" id="PTHR43834">
    <property type="entry name" value="GTPASE DER"/>
    <property type="match status" value="1"/>
</dbReference>
<keyword evidence="4" id="KW-0677">Repeat</keyword>
<feature type="domain" description="Guanylate kinase-like" evidence="8">
    <location>
        <begin position="177"/>
        <end position="364"/>
    </location>
</feature>
<dbReference type="PIRSF" id="PIRSF006485">
    <property type="entry name" value="GTP-binding_EngA"/>
    <property type="match status" value="1"/>
</dbReference>
<name>A0A381ZID7_9ZZZZ</name>
<dbReference type="InterPro" id="IPR005225">
    <property type="entry name" value="Small_GTP-bd"/>
</dbReference>
<dbReference type="Pfam" id="PF01926">
    <property type="entry name" value="MMR_HSR1"/>
    <property type="match status" value="2"/>
</dbReference>
<keyword evidence="6" id="KW-0342">GTP-binding</keyword>